<proteinExistence type="predicted"/>
<protein>
    <submittedName>
        <fullName evidence="1">Guanosine-diphosphatase</fullName>
        <ecNumber evidence="1">3.6.1.42</ecNumber>
    </submittedName>
</protein>
<evidence type="ECO:0000313" key="2">
    <source>
        <dbReference type="Proteomes" id="UP001145114"/>
    </source>
</evidence>
<accession>A0ACC1HXZ7</accession>
<reference evidence="1" key="1">
    <citation type="submission" date="2022-06" db="EMBL/GenBank/DDBJ databases">
        <title>Phylogenomic reconstructions and comparative analyses of Kickxellomycotina fungi.</title>
        <authorList>
            <person name="Reynolds N.K."/>
            <person name="Stajich J.E."/>
            <person name="Barry K."/>
            <person name="Grigoriev I.V."/>
            <person name="Crous P."/>
            <person name="Smith M.E."/>
        </authorList>
    </citation>
    <scope>NUCLEOTIDE SEQUENCE</scope>
    <source>
        <strain evidence="1">RSA 2271</strain>
    </source>
</reference>
<feature type="non-terminal residue" evidence="1">
    <location>
        <position position="1"/>
    </location>
</feature>
<gene>
    <name evidence="1" type="primary">GDA1_2</name>
    <name evidence="1" type="ORF">EV182_003407</name>
</gene>
<dbReference type="EMBL" id="JAMZIH010000879">
    <property type="protein sequence ID" value="KAJ1678759.1"/>
    <property type="molecule type" value="Genomic_DNA"/>
</dbReference>
<dbReference type="Proteomes" id="UP001145114">
    <property type="component" value="Unassembled WGS sequence"/>
</dbReference>
<keyword evidence="2" id="KW-1185">Reference proteome</keyword>
<name>A0ACC1HXZ7_9FUNG</name>
<sequence length="282" mass="31463">HFTAGIFEMGGASTQIVFEPLTRSFDDSAITPVKFPSDYLAAIDISGQTHKLYQHSYLGYGLDEARRQAYELLAAEAARNNRNSIDSPCFPDTFTENFVLGESMVRIYGNSSATLAADTDQQAALAHLNYERCSKLVRKILKKDHPCNTAPCSFNGVSQPRLSESLLKEQPFYVTSFFYDIASQFGLDTKFTPREFENLAKKVCQHDPSMFADAKGGEFLRSRPITCIDITYLVSILLDGVEMPPERTLSTAMTIDGFQNNWGLGVALSMLNQHRYCESSEV</sequence>
<organism evidence="1 2">
    <name type="scientific">Spiromyces aspiralis</name>
    <dbReference type="NCBI Taxonomy" id="68401"/>
    <lineage>
        <taxon>Eukaryota</taxon>
        <taxon>Fungi</taxon>
        <taxon>Fungi incertae sedis</taxon>
        <taxon>Zoopagomycota</taxon>
        <taxon>Kickxellomycotina</taxon>
        <taxon>Kickxellomycetes</taxon>
        <taxon>Kickxellales</taxon>
        <taxon>Kickxellaceae</taxon>
        <taxon>Spiromyces</taxon>
    </lineage>
</organism>
<comment type="caution">
    <text evidence="1">The sequence shown here is derived from an EMBL/GenBank/DDBJ whole genome shotgun (WGS) entry which is preliminary data.</text>
</comment>
<dbReference type="EC" id="3.6.1.42" evidence="1"/>
<keyword evidence="1" id="KW-0378">Hydrolase</keyword>
<evidence type="ECO:0000313" key="1">
    <source>
        <dbReference type="EMBL" id="KAJ1678759.1"/>
    </source>
</evidence>